<proteinExistence type="predicted"/>
<dbReference type="PROSITE" id="PS51365">
    <property type="entry name" value="RENAL_DIPEPTIDASE_2"/>
    <property type="match status" value="1"/>
</dbReference>
<keyword evidence="2" id="KW-1185">Reference proteome</keyword>
<organism evidence="1 2">
    <name type="scientific">Paenibacillus antri</name>
    <dbReference type="NCBI Taxonomy" id="2582848"/>
    <lineage>
        <taxon>Bacteria</taxon>
        <taxon>Bacillati</taxon>
        <taxon>Bacillota</taxon>
        <taxon>Bacilli</taxon>
        <taxon>Bacillales</taxon>
        <taxon>Paenibacillaceae</taxon>
        <taxon>Paenibacillus</taxon>
    </lineage>
</organism>
<dbReference type="Proteomes" id="UP000309676">
    <property type="component" value="Unassembled WGS sequence"/>
</dbReference>
<accession>A0A5R9GD69</accession>
<reference evidence="1 2" key="1">
    <citation type="submission" date="2019-05" db="EMBL/GenBank/DDBJ databases">
        <authorList>
            <person name="Narsing Rao M.P."/>
            <person name="Li W.J."/>
        </authorList>
    </citation>
    <scope>NUCLEOTIDE SEQUENCE [LARGE SCALE GENOMIC DNA]</scope>
    <source>
        <strain evidence="1 2">SYSU_K30003</strain>
    </source>
</reference>
<dbReference type="AlphaFoldDB" id="A0A5R9GD69"/>
<gene>
    <name evidence="1" type="ORF">FE782_09880</name>
</gene>
<dbReference type="InterPro" id="IPR032466">
    <property type="entry name" value="Metal_Hydrolase"/>
</dbReference>
<dbReference type="PANTHER" id="PTHR10443:SF12">
    <property type="entry name" value="DIPEPTIDASE"/>
    <property type="match status" value="1"/>
</dbReference>
<dbReference type="GO" id="GO:0070573">
    <property type="term" value="F:metallodipeptidase activity"/>
    <property type="evidence" value="ECO:0007669"/>
    <property type="project" value="InterPro"/>
</dbReference>
<comment type="caution">
    <text evidence="1">The sequence shown here is derived from an EMBL/GenBank/DDBJ whole genome shotgun (WGS) entry which is preliminary data.</text>
</comment>
<protein>
    <submittedName>
        <fullName evidence="1">Membrane dipeptidase</fullName>
    </submittedName>
</protein>
<dbReference type="Pfam" id="PF01244">
    <property type="entry name" value="Peptidase_M19"/>
    <property type="match status" value="1"/>
</dbReference>
<sequence>MKRWDLHCDALSKMILASDIRFEDDRRLDVTAKRLKEGGVQLQAFAIYVPEAWKGRPFDAVLASVDAFEQRIASRPDILPIRSKQDIETLMRPGETRIGAMLTMEGADALEGNLAYLRIAYALGVRTLGVTWNVANWAADGVREPRGGGLTAAGRRLVAECDRLGMTLDVSHLSVKGFWDVLETSRHAPIASHSNAKSLCDHPRNLSNDQIRALIAANGRIGITFVPYFLRSDGREAGIDDVLRHLDYVCGLGGADHVGFGSDFDGIETWVKGLEHPGGYETLAERLEKNYTSEQVEGFLRRNWLSYYQGRFM</sequence>
<dbReference type="Gene3D" id="3.20.20.140">
    <property type="entry name" value="Metal-dependent hydrolases"/>
    <property type="match status" value="1"/>
</dbReference>
<dbReference type="RefSeq" id="WP_138193932.1">
    <property type="nucleotide sequence ID" value="NZ_VCIW01000005.1"/>
</dbReference>
<dbReference type="EMBL" id="VCIW01000005">
    <property type="protein sequence ID" value="TLS52276.1"/>
    <property type="molecule type" value="Genomic_DNA"/>
</dbReference>
<name>A0A5R9GD69_9BACL</name>
<dbReference type="GO" id="GO:0006508">
    <property type="term" value="P:proteolysis"/>
    <property type="evidence" value="ECO:0007669"/>
    <property type="project" value="InterPro"/>
</dbReference>
<dbReference type="InterPro" id="IPR008257">
    <property type="entry name" value="Pept_M19"/>
</dbReference>
<evidence type="ECO:0000313" key="2">
    <source>
        <dbReference type="Proteomes" id="UP000309676"/>
    </source>
</evidence>
<evidence type="ECO:0000313" key="1">
    <source>
        <dbReference type="EMBL" id="TLS52276.1"/>
    </source>
</evidence>
<dbReference type="PROSITE" id="PS00869">
    <property type="entry name" value="RENAL_DIPEPTIDASE_1"/>
    <property type="match status" value="1"/>
</dbReference>
<dbReference type="SUPFAM" id="SSF51556">
    <property type="entry name" value="Metallo-dependent hydrolases"/>
    <property type="match status" value="1"/>
</dbReference>
<dbReference type="OrthoDB" id="9804920at2"/>
<dbReference type="CDD" id="cd01301">
    <property type="entry name" value="rDP_like"/>
    <property type="match status" value="1"/>
</dbReference>
<dbReference type="InterPro" id="IPR000180">
    <property type="entry name" value="Dipep_AS"/>
</dbReference>
<dbReference type="PANTHER" id="PTHR10443">
    <property type="entry name" value="MICROSOMAL DIPEPTIDASE"/>
    <property type="match status" value="1"/>
</dbReference>